<reference evidence="2" key="1">
    <citation type="journal article" date="2019" name="Int. J. Syst. Evol. Microbiol.">
        <title>The Global Catalogue of Microorganisms (GCM) 10K type strain sequencing project: providing services to taxonomists for standard genome sequencing and annotation.</title>
        <authorList>
            <consortium name="The Broad Institute Genomics Platform"/>
            <consortium name="The Broad Institute Genome Sequencing Center for Infectious Disease"/>
            <person name="Wu L."/>
            <person name="Ma J."/>
        </authorList>
    </citation>
    <scope>NUCLEOTIDE SEQUENCE [LARGE SCALE GENOMIC DNA]</scope>
    <source>
        <strain evidence="2">KCTC 42953</strain>
    </source>
</reference>
<name>A0ABV7JEN1_9GAMM</name>
<comment type="caution">
    <text evidence="1">The sequence shown here is derived from an EMBL/GenBank/DDBJ whole genome shotgun (WGS) entry which is preliminary data.</text>
</comment>
<evidence type="ECO:0000313" key="2">
    <source>
        <dbReference type="Proteomes" id="UP001595533"/>
    </source>
</evidence>
<gene>
    <name evidence="1" type="ORF">ACFODZ_10630</name>
</gene>
<dbReference type="EMBL" id="JBHRTS010000005">
    <property type="protein sequence ID" value="MFC3194693.1"/>
    <property type="molecule type" value="Genomic_DNA"/>
</dbReference>
<dbReference type="InterPro" id="IPR029068">
    <property type="entry name" value="Glyas_Bleomycin-R_OHBP_Dase"/>
</dbReference>
<evidence type="ECO:0008006" key="3">
    <source>
        <dbReference type="Google" id="ProtNLM"/>
    </source>
</evidence>
<organism evidence="1 2">
    <name type="scientific">Marinicella sediminis</name>
    <dbReference type="NCBI Taxonomy" id="1792834"/>
    <lineage>
        <taxon>Bacteria</taxon>
        <taxon>Pseudomonadati</taxon>
        <taxon>Pseudomonadota</taxon>
        <taxon>Gammaproteobacteria</taxon>
        <taxon>Lysobacterales</taxon>
        <taxon>Marinicellaceae</taxon>
        <taxon>Marinicella</taxon>
    </lineage>
</organism>
<keyword evidence="2" id="KW-1185">Reference proteome</keyword>
<sequence length="116" mass="13433">MQVEDIKIFMPSKDYAVSQLFYQEIGFVADPVNDHLTLFSNGECQFFLQRFYDRSLAENLMLQICVTDIQAAHLLCERTEHKQKISAITDEPWGQVFYLWGPSGELLHMTQLKSGQ</sequence>
<dbReference type="Gene3D" id="3.10.180.10">
    <property type="entry name" value="2,3-Dihydroxybiphenyl 1,2-Dioxygenase, domain 1"/>
    <property type="match status" value="1"/>
</dbReference>
<dbReference type="SUPFAM" id="SSF54593">
    <property type="entry name" value="Glyoxalase/Bleomycin resistance protein/Dihydroxybiphenyl dioxygenase"/>
    <property type="match status" value="1"/>
</dbReference>
<protein>
    <recommendedName>
        <fullName evidence="3">Lactoylglutathione lyase</fullName>
    </recommendedName>
</protein>
<dbReference type="RefSeq" id="WP_077410745.1">
    <property type="nucleotide sequence ID" value="NZ_JBHRTS010000005.1"/>
</dbReference>
<accession>A0ABV7JEN1</accession>
<dbReference type="Proteomes" id="UP001595533">
    <property type="component" value="Unassembled WGS sequence"/>
</dbReference>
<proteinExistence type="predicted"/>
<evidence type="ECO:0000313" key="1">
    <source>
        <dbReference type="EMBL" id="MFC3194693.1"/>
    </source>
</evidence>